<comment type="function">
    <text evidence="1">Mitochondrial transporter that mediates uptake of thiamine pyrophosphate (ThPP) into mitochondria.</text>
</comment>
<name>A0A8X7NPB1_CANPA</name>
<dbReference type="PROSITE" id="PS50920">
    <property type="entry name" value="SOLCAR"/>
    <property type="match status" value="3"/>
</dbReference>
<dbReference type="PANTHER" id="PTHR45624:SF9">
    <property type="entry name" value="CARRIER PROTEIN, PUTATIVE (AFU_ORTHOLOGUE AFUA_4G06390)-RELATED"/>
    <property type="match status" value="1"/>
</dbReference>
<dbReference type="InterPro" id="IPR018108">
    <property type="entry name" value="MCP_transmembrane"/>
</dbReference>
<dbReference type="Proteomes" id="UP000590412">
    <property type="component" value="Unassembled WGS sequence"/>
</dbReference>
<evidence type="ECO:0000256" key="10">
    <source>
        <dbReference type="ARBA" id="ARBA00023136"/>
    </source>
</evidence>
<keyword evidence="5 12" id="KW-0813">Transport</keyword>
<evidence type="ECO:0000256" key="11">
    <source>
        <dbReference type="PROSITE-ProRule" id="PRU00282"/>
    </source>
</evidence>
<comment type="caution">
    <text evidence="14">The sequence shown here is derived from an EMBL/GenBank/DDBJ whole genome shotgun (WGS) entry which is preliminary data.</text>
</comment>
<feature type="repeat" description="Solcar" evidence="11">
    <location>
        <begin position="137"/>
        <end position="235"/>
    </location>
</feature>
<comment type="similarity">
    <text evidence="3 12">Belongs to the mitochondrial carrier (TC 2.A.29) family.</text>
</comment>
<dbReference type="GO" id="GO:0022857">
    <property type="term" value="F:transmembrane transporter activity"/>
    <property type="evidence" value="ECO:0007669"/>
    <property type="project" value="TreeGrafter"/>
</dbReference>
<proteinExistence type="inferred from homology"/>
<evidence type="ECO:0000256" key="7">
    <source>
        <dbReference type="ARBA" id="ARBA00022737"/>
    </source>
</evidence>
<dbReference type="InterPro" id="IPR050567">
    <property type="entry name" value="Mitochondrial_Carrier"/>
</dbReference>
<protein>
    <recommendedName>
        <fullName evidence="4">Mitochondrial thiamine pyrophosphate carrier 1</fullName>
    </recommendedName>
</protein>
<keyword evidence="7" id="KW-0677">Repeat</keyword>
<keyword evidence="8 13" id="KW-1133">Transmembrane helix</keyword>
<dbReference type="GO" id="GO:0031966">
    <property type="term" value="C:mitochondrial membrane"/>
    <property type="evidence" value="ECO:0007669"/>
    <property type="project" value="UniProtKB-SubCell"/>
</dbReference>
<keyword evidence="9" id="KW-0496">Mitochondrion</keyword>
<dbReference type="EMBL" id="JABWAB010000004">
    <property type="protein sequence ID" value="KAF6053140.1"/>
    <property type="molecule type" value="Genomic_DNA"/>
</dbReference>
<gene>
    <name evidence="14" type="ORF">FOB60_003396</name>
</gene>
<evidence type="ECO:0000256" key="6">
    <source>
        <dbReference type="ARBA" id="ARBA00022692"/>
    </source>
</evidence>
<evidence type="ECO:0000256" key="2">
    <source>
        <dbReference type="ARBA" id="ARBA00004225"/>
    </source>
</evidence>
<comment type="subcellular location">
    <subcellularLocation>
        <location evidence="2">Mitochondrion membrane</location>
        <topology evidence="2">Multi-pass membrane protein</topology>
    </subcellularLocation>
</comment>
<evidence type="ECO:0000256" key="3">
    <source>
        <dbReference type="ARBA" id="ARBA00006375"/>
    </source>
</evidence>
<feature type="transmembrane region" description="Helical" evidence="13">
    <location>
        <begin position="250"/>
        <end position="270"/>
    </location>
</feature>
<dbReference type="Pfam" id="PF00153">
    <property type="entry name" value="Mito_carr"/>
    <property type="match status" value="3"/>
</dbReference>
<evidence type="ECO:0000313" key="14">
    <source>
        <dbReference type="EMBL" id="KAF6053140.1"/>
    </source>
</evidence>
<keyword evidence="6 11" id="KW-0812">Transmembrane</keyword>
<sequence length="337" mass="37480">MSGNVHKNDQPIPAIASHLDPKHAVHIFPEQLQPFRSGILAYGASLASTLVGYPLDTIKVRMQTHSHFKGYLDCARRTYMAEGVRGFFRGVWAPLISTSFSKSLNVSIYTFCKPYIYTAMFQNNWYGKVRQEHPFWRNLPVCFISGCVAGAGVSVFACPFEFIKVYSQLEKLVTANSSLGSVKTRLGTPTTLQICNTIITAKGFRGLYSGFKLHLLRDSLSTGVYFSLYESIKLFTNDLTNKNGSINSPFTVLLSGGLSGVLSWIIIFPIDTAKSLVQKAAVVNIFRKSHGLSSTPVDTYKKKDGWFYRGLGISITRSFLTNMVFFGVFEFGLTYLA</sequence>
<evidence type="ECO:0000256" key="9">
    <source>
        <dbReference type="ARBA" id="ARBA00023128"/>
    </source>
</evidence>
<dbReference type="PANTHER" id="PTHR45624">
    <property type="entry name" value="MITOCHONDRIAL BASIC AMINO ACIDS TRANSPORTER-RELATED"/>
    <property type="match status" value="1"/>
</dbReference>
<feature type="repeat" description="Solcar" evidence="11">
    <location>
        <begin position="32"/>
        <end position="115"/>
    </location>
</feature>
<dbReference type="Gene3D" id="1.50.40.10">
    <property type="entry name" value="Mitochondrial carrier domain"/>
    <property type="match status" value="2"/>
</dbReference>
<evidence type="ECO:0000256" key="13">
    <source>
        <dbReference type="SAM" id="Phobius"/>
    </source>
</evidence>
<evidence type="ECO:0000256" key="12">
    <source>
        <dbReference type="RuleBase" id="RU000488"/>
    </source>
</evidence>
<dbReference type="InterPro" id="IPR023395">
    <property type="entry name" value="MCP_dom_sf"/>
</dbReference>
<dbReference type="SUPFAM" id="SSF103506">
    <property type="entry name" value="Mitochondrial carrier"/>
    <property type="match status" value="1"/>
</dbReference>
<evidence type="ECO:0000256" key="5">
    <source>
        <dbReference type="ARBA" id="ARBA00022448"/>
    </source>
</evidence>
<reference evidence="14" key="1">
    <citation type="submission" date="2020-03" db="EMBL/GenBank/DDBJ databases">
        <title>FDA dAtabase for Regulatory Grade micrObial Sequences (FDA-ARGOS): Supporting development and validation of Infectious Disease Dx tests.</title>
        <authorList>
            <person name="Campos J."/>
            <person name="Goldberg B."/>
            <person name="Tallon L."/>
            <person name="Sadzewicz L."/>
            <person name="Vavikolanu K."/>
            <person name="Mehta A."/>
            <person name="Aluvathingal J."/>
            <person name="Nadendla S."/>
            <person name="Nandy P."/>
            <person name="Geyer C."/>
            <person name="Yan Y."/>
            <person name="Sichtig H."/>
        </authorList>
    </citation>
    <scope>NUCLEOTIDE SEQUENCE [LARGE SCALE GENOMIC DNA]</scope>
    <source>
        <strain evidence="14">FDAARGOS_652</strain>
    </source>
</reference>
<dbReference type="OrthoDB" id="2382881at2759"/>
<evidence type="ECO:0000256" key="8">
    <source>
        <dbReference type="ARBA" id="ARBA00022989"/>
    </source>
</evidence>
<feature type="repeat" description="Solcar" evidence="11">
    <location>
        <begin position="247"/>
        <end position="335"/>
    </location>
</feature>
<organism evidence="14 15">
    <name type="scientific">Candida parapsilosis</name>
    <name type="common">Yeast</name>
    <dbReference type="NCBI Taxonomy" id="5480"/>
    <lineage>
        <taxon>Eukaryota</taxon>
        <taxon>Fungi</taxon>
        <taxon>Dikarya</taxon>
        <taxon>Ascomycota</taxon>
        <taxon>Saccharomycotina</taxon>
        <taxon>Pichiomycetes</taxon>
        <taxon>Debaryomycetaceae</taxon>
        <taxon>Candida/Lodderomyces clade</taxon>
        <taxon>Candida</taxon>
    </lineage>
</organism>
<evidence type="ECO:0000313" key="15">
    <source>
        <dbReference type="Proteomes" id="UP000590412"/>
    </source>
</evidence>
<accession>A0A8X7NPB1</accession>
<dbReference type="AlphaFoldDB" id="A0A8X7NPB1"/>
<evidence type="ECO:0000256" key="1">
    <source>
        <dbReference type="ARBA" id="ARBA00002238"/>
    </source>
</evidence>
<evidence type="ECO:0000256" key="4">
    <source>
        <dbReference type="ARBA" id="ARBA00021935"/>
    </source>
</evidence>
<keyword evidence="10 11" id="KW-0472">Membrane</keyword>